<evidence type="ECO:0000256" key="4">
    <source>
        <dbReference type="ARBA" id="ARBA00022912"/>
    </source>
</evidence>
<dbReference type="SMART" id="SM00226">
    <property type="entry name" value="LMWPc"/>
    <property type="match status" value="1"/>
</dbReference>
<dbReference type="OrthoDB" id="9784339at2"/>
<feature type="active site" description="Proton donor" evidence="6">
    <location>
        <position position="117"/>
    </location>
</feature>
<feature type="domain" description="Phosphotyrosine protein phosphatase I" evidence="7">
    <location>
        <begin position="3"/>
        <end position="143"/>
    </location>
</feature>
<dbReference type="EMBL" id="CP003093">
    <property type="protein sequence ID" value="AER56182.1"/>
    <property type="molecule type" value="Genomic_DNA"/>
</dbReference>
<evidence type="ECO:0000256" key="1">
    <source>
        <dbReference type="ARBA" id="ARBA00011063"/>
    </source>
</evidence>
<dbReference type="InterPro" id="IPR017867">
    <property type="entry name" value="Tyr_phospatase_low_mol_wt"/>
</dbReference>
<dbReference type="Proteomes" id="UP000005870">
    <property type="component" value="Chromosome"/>
</dbReference>
<keyword evidence="4" id="KW-0904">Protein phosphatase</keyword>
<dbReference type="InterPro" id="IPR023485">
    <property type="entry name" value="Ptyr_pPase"/>
</dbReference>
<comment type="similarity">
    <text evidence="1">Belongs to the low molecular weight phosphotyrosine protein phosphatase family.</text>
</comment>
<proteinExistence type="inferred from homology"/>
<gene>
    <name evidence="8" type="ordered locus">DSC_07655</name>
</gene>
<dbReference type="Pfam" id="PF01451">
    <property type="entry name" value="LMWPc"/>
    <property type="match status" value="1"/>
</dbReference>
<evidence type="ECO:0000259" key="7">
    <source>
        <dbReference type="SMART" id="SM00226"/>
    </source>
</evidence>
<dbReference type="PRINTS" id="PR00719">
    <property type="entry name" value="LMWPTPASE"/>
</dbReference>
<dbReference type="KEGG" id="psd:DSC_07655"/>
<dbReference type="PANTHER" id="PTHR11717:SF31">
    <property type="entry name" value="LOW MOLECULAR WEIGHT PROTEIN-TYROSINE-PHOSPHATASE ETP-RELATED"/>
    <property type="match status" value="1"/>
</dbReference>
<dbReference type="CDD" id="cd16343">
    <property type="entry name" value="LMWPTP"/>
    <property type="match status" value="1"/>
</dbReference>
<dbReference type="PANTHER" id="PTHR11717">
    <property type="entry name" value="LOW MOLECULAR WEIGHT PROTEIN TYROSINE PHOSPHATASE"/>
    <property type="match status" value="1"/>
</dbReference>
<accession>G7UTS9</accession>
<protein>
    <recommendedName>
        <fullName evidence="2">protein-tyrosine-phosphatase</fullName>
        <ecNumber evidence="2">3.1.3.48</ecNumber>
    </recommendedName>
</protein>
<dbReference type="EC" id="3.1.3.48" evidence="2"/>
<organism evidence="8 9">
    <name type="scientific">Pseudoxanthomonas spadix (strain BD-a59)</name>
    <dbReference type="NCBI Taxonomy" id="1045855"/>
    <lineage>
        <taxon>Bacteria</taxon>
        <taxon>Pseudomonadati</taxon>
        <taxon>Pseudomonadota</taxon>
        <taxon>Gammaproteobacteria</taxon>
        <taxon>Lysobacterales</taxon>
        <taxon>Lysobacteraceae</taxon>
        <taxon>Pseudoxanthomonas</taxon>
    </lineage>
</organism>
<dbReference type="GO" id="GO:0004725">
    <property type="term" value="F:protein tyrosine phosphatase activity"/>
    <property type="evidence" value="ECO:0007669"/>
    <property type="project" value="UniProtKB-EC"/>
</dbReference>
<evidence type="ECO:0000256" key="5">
    <source>
        <dbReference type="ARBA" id="ARBA00051722"/>
    </source>
</evidence>
<evidence type="ECO:0000256" key="3">
    <source>
        <dbReference type="ARBA" id="ARBA00022801"/>
    </source>
</evidence>
<evidence type="ECO:0000256" key="6">
    <source>
        <dbReference type="PIRSR" id="PIRSR617867-1"/>
    </source>
</evidence>
<name>G7UTS9_PSEUP</name>
<dbReference type="RefSeq" id="WP_014160358.1">
    <property type="nucleotide sequence ID" value="NC_016147.2"/>
</dbReference>
<dbReference type="InterPro" id="IPR050438">
    <property type="entry name" value="LMW_PTPase"/>
</dbReference>
<evidence type="ECO:0000313" key="8">
    <source>
        <dbReference type="EMBL" id="AER56182.1"/>
    </source>
</evidence>
<dbReference type="SUPFAM" id="SSF52788">
    <property type="entry name" value="Phosphotyrosine protein phosphatases I"/>
    <property type="match status" value="1"/>
</dbReference>
<keyword evidence="3" id="KW-0378">Hydrolase</keyword>
<evidence type="ECO:0000256" key="2">
    <source>
        <dbReference type="ARBA" id="ARBA00013064"/>
    </source>
</evidence>
<feature type="active site" description="Nucleophile" evidence="6">
    <location>
        <position position="9"/>
    </location>
</feature>
<keyword evidence="9" id="KW-1185">Reference proteome</keyword>
<dbReference type="InterPro" id="IPR036196">
    <property type="entry name" value="Ptyr_pPase_sf"/>
</dbReference>
<comment type="catalytic activity">
    <reaction evidence="5">
        <text>O-phospho-L-tyrosyl-[protein] + H2O = L-tyrosyl-[protein] + phosphate</text>
        <dbReference type="Rhea" id="RHEA:10684"/>
        <dbReference type="Rhea" id="RHEA-COMP:10136"/>
        <dbReference type="Rhea" id="RHEA-COMP:20101"/>
        <dbReference type="ChEBI" id="CHEBI:15377"/>
        <dbReference type="ChEBI" id="CHEBI:43474"/>
        <dbReference type="ChEBI" id="CHEBI:46858"/>
        <dbReference type="ChEBI" id="CHEBI:61978"/>
        <dbReference type="EC" id="3.1.3.48"/>
    </reaction>
</comment>
<dbReference type="AlphaFoldDB" id="G7UTS9"/>
<dbReference type="HOGENOM" id="CLU_071415_1_1_6"/>
<sequence length="145" mass="16160">MFRKILFVCVGNICRSPTAEIMMRHALGRDDMDIGSAGLQAMVGHPIEATAGLLLREHGLDGSAHVARQATPALLTAADLILVMQRRHLADISRDLPQVSGKVFLLGKWRENCEIPDPYRQQRVAFEHVYDLIADSVASWVPYLR</sequence>
<dbReference type="Gene3D" id="3.40.50.2300">
    <property type="match status" value="1"/>
</dbReference>
<evidence type="ECO:0000313" key="9">
    <source>
        <dbReference type="Proteomes" id="UP000005870"/>
    </source>
</evidence>
<dbReference type="STRING" id="1045855.DSC_07655"/>
<reference evidence="8 9" key="1">
    <citation type="journal article" date="2012" name="J. Bacteriol.">
        <title>Complete Genome Sequence of the BTEX-Degrading Bacterium Pseudoxanthomonas spadix BD-a59.</title>
        <authorList>
            <person name="Lee S.H."/>
            <person name="Jin H.M."/>
            <person name="Lee H.J."/>
            <person name="Kim J.M."/>
            <person name="Jeon C.O."/>
        </authorList>
    </citation>
    <scope>NUCLEOTIDE SEQUENCE [LARGE SCALE GENOMIC DNA]</scope>
    <source>
        <strain evidence="8 9">BD-a59</strain>
    </source>
</reference>
<feature type="active site" evidence="6">
    <location>
        <position position="15"/>
    </location>
</feature>
<dbReference type="eggNOG" id="COG0394">
    <property type="taxonomic scope" value="Bacteria"/>
</dbReference>